<gene>
    <name evidence="3" type="ORF">OSB04_013751</name>
</gene>
<dbReference type="PANTHER" id="PTHR34121:SF9">
    <property type="match status" value="1"/>
</dbReference>
<dbReference type="Proteomes" id="UP001172457">
    <property type="component" value="Chromosome 3"/>
</dbReference>
<name>A0AA38TWW6_9ASTR</name>
<feature type="compositionally biased region" description="Polar residues" evidence="2">
    <location>
        <begin position="99"/>
        <end position="111"/>
    </location>
</feature>
<organism evidence="3 4">
    <name type="scientific">Centaurea solstitialis</name>
    <name type="common">yellow star-thistle</name>
    <dbReference type="NCBI Taxonomy" id="347529"/>
    <lineage>
        <taxon>Eukaryota</taxon>
        <taxon>Viridiplantae</taxon>
        <taxon>Streptophyta</taxon>
        <taxon>Embryophyta</taxon>
        <taxon>Tracheophyta</taxon>
        <taxon>Spermatophyta</taxon>
        <taxon>Magnoliopsida</taxon>
        <taxon>eudicotyledons</taxon>
        <taxon>Gunneridae</taxon>
        <taxon>Pentapetalae</taxon>
        <taxon>asterids</taxon>
        <taxon>campanulids</taxon>
        <taxon>Asterales</taxon>
        <taxon>Asteraceae</taxon>
        <taxon>Carduoideae</taxon>
        <taxon>Cardueae</taxon>
        <taxon>Centaureinae</taxon>
        <taxon>Centaurea</taxon>
    </lineage>
</organism>
<sequence>MSSWIRSAMHKAAEVPGGAKLLAAVDTVAQHTGYSISEYSKATRNMKSFSDAARMLEEVSVSCKGEQRVQLLKRWLVSLRECERLDGSLVDDDPKSSEDPCTSNDKSTTPEKPTMILYYDPELGRSPMNFRDVFLHSQALEGMTMSMILGAPNEEELFLLHEIFGLCLTGGREVHNVVVKSIQDMAEAFSAYDGEMLARKEELLQFAQSAITGLKVPADIARLDSEISRIQQSLNRMKCQRSAGERGKNSSEAQSLATLKATKESVAHIQLCCSLKSLLQRKRLLKKGDTPETHTQKVEKLQVLLESLHSSVSKTENRILEHREEKKEALSYRVARTTDVSQFEKDLEAEISLLEEQRDKLEAELMTVNNALAAAITRLQNAKEERLQFDEDNNEFLLLLKAKEDELSNTIVSYKAEAETCNAFLNFLEAAWAFQSSYVEQRDKQVNDQLQNHEAYLINVASSFLSTYKDQLEPAIANVRRLWEDLKGYEKTMDPDVEFLQDIRRRVIVEQEYMDAEVKVINIFDAVDSIKEYFYSTIDDTSREDVKVVGELCDAIEKMNRDFKTIKRPNLRIESPPEEEDPQATGSPKGLVLSPGRVMPDFKSIFSQKLLVKSPKQKPYIPLGGLSENQSPFRKSTENDTKPAESEQHKTKLKESEKPLHPEKGAFCVTLESEDEKPRTESDQGETEKISSGLDEERRSLTASENQESKMHQHSALDPVEGNGENLPHSSDGIPKVTLPAEAGTTETVLDKTSQLSDEQPPKSTSRIEEQGEVVPTEEVGVWESIELSNELKDANPSS</sequence>
<keyword evidence="4" id="KW-1185">Reference proteome</keyword>
<feature type="compositionally biased region" description="Basic and acidic residues" evidence="2">
    <location>
        <begin position="635"/>
        <end position="664"/>
    </location>
</feature>
<evidence type="ECO:0000256" key="2">
    <source>
        <dbReference type="SAM" id="MobiDB-lite"/>
    </source>
</evidence>
<evidence type="ECO:0000256" key="1">
    <source>
        <dbReference type="SAM" id="Coils"/>
    </source>
</evidence>
<dbReference type="PANTHER" id="PTHR34121">
    <property type="entry name" value="MYOSIN-11"/>
    <property type="match status" value="1"/>
</dbReference>
<accession>A0AA38TWW6</accession>
<feature type="compositionally biased region" description="Basic and acidic residues" evidence="2">
    <location>
        <begin position="790"/>
        <end position="799"/>
    </location>
</feature>
<evidence type="ECO:0000313" key="4">
    <source>
        <dbReference type="Proteomes" id="UP001172457"/>
    </source>
</evidence>
<feature type="compositionally biased region" description="Basic and acidic residues" evidence="2">
    <location>
        <begin position="88"/>
        <end position="98"/>
    </location>
</feature>
<dbReference type="EMBL" id="JARYMX010000003">
    <property type="protein sequence ID" value="KAJ9559137.1"/>
    <property type="molecule type" value="Genomic_DNA"/>
</dbReference>
<feature type="coiled-coil region" evidence="1">
    <location>
        <begin position="305"/>
        <end position="392"/>
    </location>
</feature>
<feature type="region of interest" description="Disordered" evidence="2">
    <location>
        <begin position="567"/>
        <end position="594"/>
    </location>
</feature>
<proteinExistence type="predicted"/>
<reference evidence="3" key="1">
    <citation type="submission" date="2023-03" db="EMBL/GenBank/DDBJ databases">
        <title>Chromosome-scale reference genome and RAD-based genetic map of yellow starthistle (Centaurea solstitialis) reveal putative structural variation and QTLs associated with invader traits.</title>
        <authorList>
            <person name="Reatini B."/>
            <person name="Cang F.A."/>
            <person name="Jiang Q."/>
            <person name="Mckibben M.T.W."/>
            <person name="Barker M.S."/>
            <person name="Rieseberg L.H."/>
            <person name="Dlugosch K.M."/>
        </authorList>
    </citation>
    <scope>NUCLEOTIDE SEQUENCE</scope>
    <source>
        <strain evidence="3">CAN-66</strain>
        <tissue evidence="3">Leaf</tissue>
    </source>
</reference>
<protein>
    <submittedName>
        <fullName evidence="3">Uncharacterized protein</fullName>
    </submittedName>
</protein>
<feature type="compositionally biased region" description="Polar residues" evidence="2">
    <location>
        <begin position="745"/>
        <end position="765"/>
    </location>
</feature>
<feature type="region of interest" description="Disordered" evidence="2">
    <location>
        <begin position="88"/>
        <end position="113"/>
    </location>
</feature>
<comment type="caution">
    <text evidence="3">The sequence shown here is derived from an EMBL/GenBank/DDBJ whole genome shotgun (WGS) entry which is preliminary data.</text>
</comment>
<evidence type="ECO:0000313" key="3">
    <source>
        <dbReference type="EMBL" id="KAJ9559137.1"/>
    </source>
</evidence>
<keyword evidence="1" id="KW-0175">Coiled coil</keyword>
<feature type="compositionally biased region" description="Basic and acidic residues" evidence="2">
    <location>
        <begin position="676"/>
        <end position="700"/>
    </location>
</feature>
<dbReference type="AlphaFoldDB" id="A0AA38TWW6"/>
<feature type="region of interest" description="Disordered" evidence="2">
    <location>
        <begin position="618"/>
        <end position="799"/>
    </location>
</feature>